<evidence type="ECO:0000256" key="1">
    <source>
        <dbReference type="SAM" id="Coils"/>
    </source>
</evidence>
<evidence type="ECO:0000313" key="3">
    <source>
        <dbReference type="Proteomes" id="UP000037510"/>
    </source>
</evidence>
<keyword evidence="2" id="KW-0808">Transferase</keyword>
<dbReference type="GO" id="GO:0003964">
    <property type="term" value="F:RNA-directed DNA polymerase activity"/>
    <property type="evidence" value="ECO:0007669"/>
    <property type="project" value="UniProtKB-KW"/>
</dbReference>
<gene>
    <name evidence="2" type="ORF">OBRU01_09645</name>
</gene>
<sequence>MEEIMNLLRNMQEENRQMKQDMADMKEDIKNTINIVDILNNELGLSCGKNSIEAVRRLGRRDGGKTRPIVMTLLTMGLKIQIQKNKKKLENTPYYIKEDYPPEILNKRKELQIQLEKEREQGKMAFIKYDKLIILNNKNEELLPIKTNKRILSESPENKKTIYFVIQETQKGSMESVF</sequence>
<keyword evidence="2" id="KW-0255">Endonuclease</keyword>
<keyword evidence="3" id="KW-1185">Reference proteome</keyword>
<dbReference type="Proteomes" id="UP000037510">
    <property type="component" value="Unassembled WGS sequence"/>
</dbReference>
<keyword evidence="2" id="KW-0378">Hydrolase</keyword>
<keyword evidence="2" id="KW-0540">Nuclease</keyword>
<keyword evidence="1" id="KW-0175">Coiled coil</keyword>
<reference evidence="2 3" key="1">
    <citation type="journal article" date="2015" name="Genome Biol. Evol.">
        <title>The genome of winter moth (Operophtera brumata) provides a genomic perspective on sexual dimorphism and phenology.</title>
        <authorList>
            <person name="Derks M.F."/>
            <person name="Smit S."/>
            <person name="Salis L."/>
            <person name="Schijlen E."/>
            <person name="Bossers A."/>
            <person name="Mateman C."/>
            <person name="Pijl A.S."/>
            <person name="de Ridder D."/>
            <person name="Groenen M.A."/>
            <person name="Visser M.E."/>
            <person name="Megens H.J."/>
        </authorList>
    </citation>
    <scope>NUCLEOTIDE SEQUENCE [LARGE SCALE GENOMIC DNA]</scope>
    <source>
        <strain evidence="2">WM2013NL</strain>
        <tissue evidence="2">Head and thorax</tissue>
    </source>
</reference>
<keyword evidence="2" id="KW-0695">RNA-directed DNA polymerase</keyword>
<dbReference type="EMBL" id="JTDY01001371">
    <property type="protein sequence ID" value="KOB74048.1"/>
    <property type="molecule type" value="Genomic_DNA"/>
</dbReference>
<proteinExistence type="predicted"/>
<accession>A0A0L7LER7</accession>
<comment type="caution">
    <text evidence="2">The sequence shown here is derived from an EMBL/GenBank/DDBJ whole genome shotgun (WGS) entry which is preliminary data.</text>
</comment>
<dbReference type="AlphaFoldDB" id="A0A0L7LER7"/>
<feature type="coiled-coil region" evidence="1">
    <location>
        <begin position="1"/>
        <end position="42"/>
    </location>
</feature>
<protein>
    <submittedName>
        <fullName evidence="2">Endonuclease-reverse transcriptase</fullName>
    </submittedName>
</protein>
<organism evidence="2 3">
    <name type="scientific">Operophtera brumata</name>
    <name type="common">Winter moth</name>
    <name type="synonym">Phalaena brumata</name>
    <dbReference type="NCBI Taxonomy" id="104452"/>
    <lineage>
        <taxon>Eukaryota</taxon>
        <taxon>Metazoa</taxon>
        <taxon>Ecdysozoa</taxon>
        <taxon>Arthropoda</taxon>
        <taxon>Hexapoda</taxon>
        <taxon>Insecta</taxon>
        <taxon>Pterygota</taxon>
        <taxon>Neoptera</taxon>
        <taxon>Endopterygota</taxon>
        <taxon>Lepidoptera</taxon>
        <taxon>Glossata</taxon>
        <taxon>Ditrysia</taxon>
        <taxon>Geometroidea</taxon>
        <taxon>Geometridae</taxon>
        <taxon>Larentiinae</taxon>
        <taxon>Operophtera</taxon>
    </lineage>
</organism>
<keyword evidence="2" id="KW-0548">Nucleotidyltransferase</keyword>
<dbReference type="GO" id="GO:0004519">
    <property type="term" value="F:endonuclease activity"/>
    <property type="evidence" value="ECO:0007669"/>
    <property type="project" value="UniProtKB-KW"/>
</dbReference>
<name>A0A0L7LER7_OPEBR</name>
<evidence type="ECO:0000313" key="2">
    <source>
        <dbReference type="EMBL" id="KOB74048.1"/>
    </source>
</evidence>